<evidence type="ECO:0000313" key="1">
    <source>
        <dbReference type="EMBL" id="KKN22542.1"/>
    </source>
</evidence>
<reference evidence="1" key="1">
    <citation type="journal article" date="2015" name="Nature">
        <title>Complex archaea that bridge the gap between prokaryotes and eukaryotes.</title>
        <authorList>
            <person name="Spang A."/>
            <person name="Saw J.H."/>
            <person name="Jorgensen S.L."/>
            <person name="Zaremba-Niedzwiedzka K."/>
            <person name="Martijn J."/>
            <person name="Lind A.E."/>
            <person name="van Eijk R."/>
            <person name="Schleper C."/>
            <person name="Guy L."/>
            <person name="Ettema T.J."/>
        </authorList>
    </citation>
    <scope>NUCLEOTIDE SEQUENCE</scope>
</reference>
<accession>A0A0F9PDI2</accession>
<dbReference type="EMBL" id="LAZR01003051">
    <property type="protein sequence ID" value="KKN22542.1"/>
    <property type="molecule type" value="Genomic_DNA"/>
</dbReference>
<name>A0A0F9PDI2_9ZZZZ</name>
<comment type="caution">
    <text evidence="1">The sequence shown here is derived from an EMBL/GenBank/DDBJ whole genome shotgun (WGS) entry which is preliminary data.</text>
</comment>
<protein>
    <submittedName>
        <fullName evidence="1">Uncharacterized protein</fullName>
    </submittedName>
</protein>
<organism evidence="1">
    <name type="scientific">marine sediment metagenome</name>
    <dbReference type="NCBI Taxonomy" id="412755"/>
    <lineage>
        <taxon>unclassified sequences</taxon>
        <taxon>metagenomes</taxon>
        <taxon>ecological metagenomes</taxon>
    </lineage>
</organism>
<proteinExistence type="predicted"/>
<dbReference type="AlphaFoldDB" id="A0A0F9PDI2"/>
<gene>
    <name evidence="1" type="ORF">LCGC14_0914070</name>
</gene>
<sequence>MKIAFDKDYQPDACEGGNYRWCSNLSQFLRREGHEIVHRNPGQDGDCDLFIFPERWKSHECQAKNVLQFQWGADSNFKNDIAFQEGKSVISCSYRIHQNTLETVQLQWEQETGHKSYSALLPWAYPDWFIDEYMPDHTLDDPFNRNIITWISKGWYEPHYPSLPSGRARIDNGVNTLKALVKLNQTVDFKLIMFGSQTWGNNQFERIPAEYRMKELAAQLKDVEYRTGNWFDVMKIAPHSKLNLHVAGLPSSLSEMNLARALPAVYTDNVDIRSTVPQDISLLGEMQYATEDSIYDALYTFWTDSGTYHCALDYHQEWFKEHRTDGLRKCWGHALEVLRDVQG</sequence>